<evidence type="ECO:0000256" key="1">
    <source>
        <dbReference type="ARBA" id="ARBA00005594"/>
    </source>
</evidence>
<dbReference type="PANTHER" id="PTHR43740">
    <property type="entry name" value="LEUCYL-TRNA SYNTHETASE"/>
    <property type="match status" value="1"/>
</dbReference>
<keyword evidence="7" id="KW-0030">Aminoacyl-tRNA synthetase</keyword>
<dbReference type="Gene3D" id="1.10.730.10">
    <property type="entry name" value="Isoleucyl-tRNA Synthetase, Domain 1"/>
    <property type="match status" value="1"/>
</dbReference>
<evidence type="ECO:0000259" key="9">
    <source>
        <dbReference type="Pfam" id="PF08264"/>
    </source>
</evidence>
<evidence type="ECO:0000313" key="10">
    <source>
        <dbReference type="EMBL" id="KAF6159385.1"/>
    </source>
</evidence>
<feature type="domain" description="Methionyl/Valyl/Leucyl/Isoleucyl-tRNA synthetase anticodon-binding" evidence="9">
    <location>
        <begin position="14"/>
        <end position="82"/>
    </location>
</feature>
<evidence type="ECO:0000256" key="8">
    <source>
        <dbReference type="ARBA" id="ARBA00047469"/>
    </source>
</evidence>
<gene>
    <name evidence="10" type="ORF">GIB67_032156</name>
</gene>
<evidence type="ECO:0000313" key="11">
    <source>
        <dbReference type="Proteomes" id="UP000541444"/>
    </source>
</evidence>
<comment type="similarity">
    <text evidence="1">Belongs to the class-I aminoacyl-tRNA synthetase family.</text>
</comment>
<dbReference type="EC" id="6.1.1.4" evidence="2"/>
<reference evidence="10 11" key="1">
    <citation type="journal article" date="2020" name="IScience">
        <title>Genome Sequencing of the Endangered Kingdonia uniflora (Circaeasteraceae, Ranunculales) Reveals Potential Mechanisms of Evolutionary Specialization.</title>
        <authorList>
            <person name="Sun Y."/>
            <person name="Deng T."/>
            <person name="Zhang A."/>
            <person name="Moore M.J."/>
            <person name="Landis J.B."/>
            <person name="Lin N."/>
            <person name="Zhang H."/>
            <person name="Zhang X."/>
            <person name="Huang J."/>
            <person name="Zhang X."/>
            <person name="Sun H."/>
            <person name="Wang H."/>
        </authorList>
    </citation>
    <scope>NUCLEOTIDE SEQUENCE [LARGE SCALE GENOMIC DNA]</scope>
    <source>
        <strain evidence="10">TB1705</strain>
        <tissue evidence="10">Leaf</tissue>
    </source>
</reference>
<keyword evidence="5" id="KW-0067">ATP-binding</keyword>
<sequence>MMSSSQWDKQPRPILEAFVLLLSPYAPHMAEELWLRLGHSNSLVYENFPKADQEYLKDSTVILPVQINGKTRGTIQVDKTCEVEEAFRLALVDDKLSKYLVGKTIKKRVYVPCKILNVILDKQNVEVGHL</sequence>
<evidence type="ECO:0000256" key="3">
    <source>
        <dbReference type="ARBA" id="ARBA00022598"/>
    </source>
</evidence>
<dbReference type="OrthoDB" id="15954at2759"/>
<dbReference type="SUPFAM" id="SSF47323">
    <property type="entry name" value="Anticodon-binding domain of a subclass of class I aminoacyl-tRNA synthetases"/>
    <property type="match status" value="1"/>
</dbReference>
<evidence type="ECO:0000256" key="7">
    <source>
        <dbReference type="ARBA" id="ARBA00023146"/>
    </source>
</evidence>
<accession>A0A7J7MWT8</accession>
<comment type="caution">
    <text evidence="10">The sequence shown here is derived from an EMBL/GenBank/DDBJ whole genome shotgun (WGS) entry which is preliminary data.</text>
</comment>
<dbReference type="InterPro" id="IPR009080">
    <property type="entry name" value="tRNAsynth_Ia_anticodon-bd"/>
</dbReference>
<organism evidence="10 11">
    <name type="scientific">Kingdonia uniflora</name>
    <dbReference type="NCBI Taxonomy" id="39325"/>
    <lineage>
        <taxon>Eukaryota</taxon>
        <taxon>Viridiplantae</taxon>
        <taxon>Streptophyta</taxon>
        <taxon>Embryophyta</taxon>
        <taxon>Tracheophyta</taxon>
        <taxon>Spermatophyta</taxon>
        <taxon>Magnoliopsida</taxon>
        <taxon>Ranunculales</taxon>
        <taxon>Circaeasteraceae</taxon>
        <taxon>Kingdonia</taxon>
    </lineage>
</organism>
<name>A0A7J7MWT8_9MAGN</name>
<dbReference type="InterPro" id="IPR002302">
    <property type="entry name" value="Leu-tRNA-ligase"/>
</dbReference>
<dbReference type="GO" id="GO:0005524">
    <property type="term" value="F:ATP binding"/>
    <property type="evidence" value="ECO:0007669"/>
    <property type="project" value="UniProtKB-KW"/>
</dbReference>
<dbReference type="GO" id="GO:0005829">
    <property type="term" value="C:cytosol"/>
    <property type="evidence" value="ECO:0007669"/>
    <property type="project" value="TreeGrafter"/>
</dbReference>
<dbReference type="Pfam" id="PF08264">
    <property type="entry name" value="Anticodon_1"/>
    <property type="match status" value="1"/>
</dbReference>
<dbReference type="AlphaFoldDB" id="A0A7J7MWT8"/>
<dbReference type="Proteomes" id="UP000541444">
    <property type="component" value="Unassembled WGS sequence"/>
</dbReference>
<dbReference type="GO" id="GO:0004823">
    <property type="term" value="F:leucine-tRNA ligase activity"/>
    <property type="evidence" value="ECO:0007669"/>
    <property type="project" value="UniProtKB-EC"/>
</dbReference>
<dbReference type="InterPro" id="IPR013155">
    <property type="entry name" value="M/V/L/I-tRNA-synth_anticd-bd"/>
</dbReference>
<keyword evidence="3" id="KW-0436">Ligase</keyword>
<protein>
    <recommendedName>
        <fullName evidence="2">leucine--tRNA ligase</fullName>
        <ecNumber evidence="2">6.1.1.4</ecNumber>
    </recommendedName>
</protein>
<dbReference type="PANTHER" id="PTHR43740:SF2">
    <property type="entry name" value="LEUCINE--TRNA LIGASE, MITOCHONDRIAL"/>
    <property type="match status" value="1"/>
</dbReference>
<keyword evidence="11" id="KW-1185">Reference proteome</keyword>
<evidence type="ECO:0000256" key="2">
    <source>
        <dbReference type="ARBA" id="ARBA00013164"/>
    </source>
</evidence>
<proteinExistence type="inferred from homology"/>
<keyword evidence="6" id="KW-0648">Protein biosynthesis</keyword>
<dbReference type="GO" id="GO:0006429">
    <property type="term" value="P:leucyl-tRNA aminoacylation"/>
    <property type="evidence" value="ECO:0007669"/>
    <property type="project" value="InterPro"/>
</dbReference>
<evidence type="ECO:0000256" key="4">
    <source>
        <dbReference type="ARBA" id="ARBA00022741"/>
    </source>
</evidence>
<evidence type="ECO:0000256" key="6">
    <source>
        <dbReference type="ARBA" id="ARBA00022917"/>
    </source>
</evidence>
<evidence type="ECO:0000256" key="5">
    <source>
        <dbReference type="ARBA" id="ARBA00022840"/>
    </source>
</evidence>
<keyword evidence="4" id="KW-0547">Nucleotide-binding</keyword>
<comment type="catalytic activity">
    <reaction evidence="8">
        <text>tRNA(Leu) + L-leucine + ATP = L-leucyl-tRNA(Leu) + AMP + diphosphate</text>
        <dbReference type="Rhea" id="RHEA:11688"/>
        <dbReference type="Rhea" id="RHEA-COMP:9613"/>
        <dbReference type="Rhea" id="RHEA-COMP:9622"/>
        <dbReference type="ChEBI" id="CHEBI:30616"/>
        <dbReference type="ChEBI" id="CHEBI:33019"/>
        <dbReference type="ChEBI" id="CHEBI:57427"/>
        <dbReference type="ChEBI" id="CHEBI:78442"/>
        <dbReference type="ChEBI" id="CHEBI:78494"/>
        <dbReference type="ChEBI" id="CHEBI:456215"/>
        <dbReference type="EC" id="6.1.1.4"/>
    </reaction>
</comment>
<dbReference type="EMBL" id="JACGCM010001193">
    <property type="protein sequence ID" value="KAF6159385.1"/>
    <property type="molecule type" value="Genomic_DNA"/>
</dbReference>